<dbReference type="FunFam" id="3.40.50.300:FF:001320">
    <property type="entry name" value="Heme ABC transporter ATP-binding protein"/>
    <property type="match status" value="1"/>
</dbReference>
<accession>A0A8E0TS71</accession>
<evidence type="ECO:0000256" key="3">
    <source>
        <dbReference type="ARBA" id="ARBA00022840"/>
    </source>
</evidence>
<dbReference type="Proteomes" id="UP000016569">
    <property type="component" value="Unassembled WGS sequence"/>
</dbReference>
<dbReference type="SMART" id="SM00382">
    <property type="entry name" value="AAA"/>
    <property type="match status" value="2"/>
</dbReference>
<dbReference type="AlphaFoldDB" id="A0A8E0TS71"/>
<dbReference type="PROSITE" id="PS50893">
    <property type="entry name" value="ABC_TRANSPORTER_2"/>
    <property type="match status" value="2"/>
</dbReference>
<evidence type="ECO:0000256" key="2">
    <source>
        <dbReference type="ARBA" id="ARBA00022741"/>
    </source>
</evidence>
<dbReference type="InterPro" id="IPR027417">
    <property type="entry name" value="P-loop_NTPase"/>
</dbReference>
<evidence type="ECO:0000313" key="7">
    <source>
        <dbReference type="Proteomes" id="UP000016569"/>
    </source>
</evidence>
<keyword evidence="1" id="KW-0677">Repeat</keyword>
<dbReference type="InterPro" id="IPR003593">
    <property type="entry name" value="AAA+_ATPase"/>
</dbReference>
<dbReference type="GO" id="GO:0005524">
    <property type="term" value="F:ATP binding"/>
    <property type="evidence" value="ECO:0007669"/>
    <property type="project" value="UniProtKB-KW"/>
</dbReference>
<proteinExistence type="predicted"/>
<gene>
    <name evidence="6" type="ORF">MBEBAB_2467</name>
</gene>
<dbReference type="Gene3D" id="3.40.50.300">
    <property type="entry name" value="P-loop containing nucleotide triphosphate hydrolases"/>
    <property type="match status" value="2"/>
</dbReference>
<dbReference type="CDD" id="cd03221">
    <property type="entry name" value="ABCF_EF-3"/>
    <property type="match status" value="1"/>
</dbReference>
<dbReference type="PANTHER" id="PTHR19211:SF6">
    <property type="entry name" value="BLL7188 PROTEIN"/>
    <property type="match status" value="1"/>
</dbReference>
<protein>
    <recommendedName>
        <fullName evidence="5">ABC transporter domain-containing protein</fullName>
    </recommendedName>
</protein>
<organism evidence="6 7">
    <name type="scientific">Brevundimonas abyssalis TAR-001</name>
    <dbReference type="NCBI Taxonomy" id="1391729"/>
    <lineage>
        <taxon>Bacteria</taxon>
        <taxon>Pseudomonadati</taxon>
        <taxon>Pseudomonadota</taxon>
        <taxon>Alphaproteobacteria</taxon>
        <taxon>Caulobacterales</taxon>
        <taxon>Caulobacteraceae</taxon>
        <taxon>Brevundimonas</taxon>
    </lineage>
</organism>
<evidence type="ECO:0000313" key="6">
    <source>
        <dbReference type="EMBL" id="GAD60217.1"/>
    </source>
</evidence>
<evidence type="ECO:0000256" key="4">
    <source>
        <dbReference type="SAM" id="MobiDB-lite"/>
    </source>
</evidence>
<evidence type="ECO:0000256" key="1">
    <source>
        <dbReference type="ARBA" id="ARBA00022737"/>
    </source>
</evidence>
<reference evidence="7" key="1">
    <citation type="journal article" date="2013" name="Genome Announc.">
        <title>Draft Genome Sequence of the Dimorphic Prosthecate Bacterium Brevundimonas abyssalis TAR-001T.</title>
        <authorList>
            <person name="Tsubouchi T."/>
            <person name="Nishi S."/>
            <person name="Usui K."/>
            <person name="Shimane Y."/>
            <person name="Takaki Y."/>
            <person name="Maruyama T."/>
            <person name="Hatada Y."/>
        </authorList>
    </citation>
    <scope>NUCLEOTIDE SEQUENCE [LARGE SCALE GENOMIC DNA]</scope>
    <source>
        <strain evidence="7">TAR-001</strain>
    </source>
</reference>
<name>A0A8E0TS71_9CAUL</name>
<dbReference type="InterPro" id="IPR050611">
    <property type="entry name" value="ABCF"/>
</dbReference>
<feature type="compositionally biased region" description="Basic and acidic residues" evidence="4">
    <location>
        <begin position="259"/>
        <end position="272"/>
    </location>
</feature>
<dbReference type="SUPFAM" id="SSF52540">
    <property type="entry name" value="P-loop containing nucleoside triphosphate hydrolases"/>
    <property type="match status" value="2"/>
</dbReference>
<dbReference type="Pfam" id="PF00005">
    <property type="entry name" value="ABC_tran"/>
    <property type="match status" value="2"/>
</dbReference>
<comment type="caution">
    <text evidence="6">The sequence shown here is derived from an EMBL/GenBank/DDBJ whole genome shotgun (WGS) entry which is preliminary data.</text>
</comment>
<dbReference type="InterPro" id="IPR017871">
    <property type="entry name" value="ABC_transporter-like_CS"/>
</dbReference>
<evidence type="ECO:0000259" key="5">
    <source>
        <dbReference type="PROSITE" id="PS50893"/>
    </source>
</evidence>
<keyword evidence="7" id="KW-1185">Reference proteome</keyword>
<feature type="region of interest" description="Disordered" evidence="4">
    <location>
        <begin position="258"/>
        <end position="281"/>
    </location>
</feature>
<dbReference type="InterPro" id="IPR003439">
    <property type="entry name" value="ABC_transporter-like_ATP-bd"/>
</dbReference>
<dbReference type="PANTHER" id="PTHR19211">
    <property type="entry name" value="ATP-BINDING TRANSPORT PROTEIN-RELATED"/>
    <property type="match status" value="1"/>
</dbReference>
<keyword evidence="3" id="KW-0067">ATP-binding</keyword>
<dbReference type="GO" id="GO:0016887">
    <property type="term" value="F:ATP hydrolysis activity"/>
    <property type="evidence" value="ECO:0007669"/>
    <property type="project" value="InterPro"/>
</dbReference>
<dbReference type="PROSITE" id="PS00211">
    <property type="entry name" value="ABC_TRANSPORTER_1"/>
    <property type="match status" value="1"/>
</dbReference>
<feature type="domain" description="ABC transporter" evidence="5">
    <location>
        <begin position="14"/>
        <end position="245"/>
    </location>
</feature>
<sequence>MSHFAPNPSPSAFVTLDSVAARTPDGTPLFDNLTLAFGHERTGLVGRNGVGKSTLLRLIAGTQPPAEGAVSRTGIIGVLDQRHDPAPGESVAETLGVAHSLTVLRRVLAGEGSVTDLGEADWTLDDRLNDALTQVGLSGIDLNRGTAPLSGGEQTRLRLAGLLLARPDLILLDEPTNHMDAEGRALIAGVLERWEGGAVVVSHDRDLLGRVDRIVELSGLGAATYGGNWDLYADRKAAERAAAERTLAAAETDAARAAADARRRAETQARRDRAGRRKGMKGDMPKILLGMRAESAETSAARNSRLAARQSAQAEADLTAARERVERVRLLSIPMPSTGLASGKTVLEVEEVRFAFPVAGDSEGEGKVLGPVSLRLTGPERVAITGPNGAGKTTVLKMMAGLLEPTSGIVRRPVRAALLDQDAALLKPDETVIAAWLRLNPEGSPNGAHAALARFLFRNVEARRVAGTLSGGERLRAALACVMTGARPPQLLVLDEPTNHLDLDSVAAVEAALNTYDGALAVVSHDTVFLEHVGITRTVALPGARVGASSLPP</sequence>
<dbReference type="EMBL" id="BATC01000058">
    <property type="protein sequence ID" value="GAD60217.1"/>
    <property type="molecule type" value="Genomic_DNA"/>
</dbReference>
<feature type="domain" description="ABC transporter" evidence="5">
    <location>
        <begin position="347"/>
        <end position="551"/>
    </location>
</feature>
<keyword evidence="2" id="KW-0547">Nucleotide-binding</keyword>